<dbReference type="RefSeq" id="WP_201934094.1">
    <property type="nucleotide sequence ID" value="NZ_JAERSG010000001.1"/>
</dbReference>
<keyword evidence="3" id="KW-0813">Transport</keyword>
<evidence type="ECO:0000256" key="2">
    <source>
        <dbReference type="ARBA" id="ARBA00010145"/>
    </source>
</evidence>
<feature type="transmembrane region" description="Helical" evidence="8">
    <location>
        <begin position="121"/>
        <end position="141"/>
    </location>
</feature>
<feature type="transmembrane region" description="Helical" evidence="8">
    <location>
        <begin position="6"/>
        <end position="25"/>
    </location>
</feature>
<feature type="transmembrane region" description="Helical" evidence="8">
    <location>
        <begin position="190"/>
        <end position="210"/>
    </location>
</feature>
<dbReference type="InterPro" id="IPR004776">
    <property type="entry name" value="Mem_transp_PIN-like"/>
</dbReference>
<dbReference type="Pfam" id="PF03547">
    <property type="entry name" value="Mem_trans"/>
    <property type="match status" value="1"/>
</dbReference>
<dbReference type="Proteomes" id="UP000636918">
    <property type="component" value="Unassembled WGS sequence"/>
</dbReference>
<evidence type="ECO:0000256" key="1">
    <source>
        <dbReference type="ARBA" id="ARBA00004651"/>
    </source>
</evidence>
<comment type="subcellular location">
    <subcellularLocation>
        <location evidence="1">Cell membrane</location>
        <topology evidence="1">Multi-pass membrane protein</topology>
    </subcellularLocation>
</comment>
<dbReference type="PANTHER" id="PTHR36838:SF1">
    <property type="entry name" value="SLR1864 PROTEIN"/>
    <property type="match status" value="1"/>
</dbReference>
<feature type="transmembrane region" description="Helical" evidence="8">
    <location>
        <begin position="162"/>
        <end position="178"/>
    </location>
</feature>
<dbReference type="EMBL" id="JAERSG010000001">
    <property type="protein sequence ID" value="MBL0746968.1"/>
    <property type="molecule type" value="Genomic_DNA"/>
</dbReference>
<feature type="transmembrane region" description="Helical" evidence="8">
    <location>
        <begin position="222"/>
        <end position="244"/>
    </location>
</feature>
<comment type="caution">
    <text evidence="9">The sequence shown here is derived from an EMBL/GenBank/DDBJ whole genome shotgun (WGS) entry which is preliminary data.</text>
</comment>
<evidence type="ECO:0000256" key="6">
    <source>
        <dbReference type="ARBA" id="ARBA00022989"/>
    </source>
</evidence>
<keyword evidence="7 8" id="KW-0472">Membrane</keyword>
<keyword evidence="10" id="KW-1185">Reference proteome</keyword>
<keyword evidence="5 8" id="KW-0812">Transmembrane</keyword>
<comment type="similarity">
    <text evidence="2">Belongs to the auxin efflux carrier (TC 2.A.69) family.</text>
</comment>
<evidence type="ECO:0000256" key="5">
    <source>
        <dbReference type="ARBA" id="ARBA00022692"/>
    </source>
</evidence>
<feature type="transmembrane region" description="Helical" evidence="8">
    <location>
        <begin position="92"/>
        <end position="115"/>
    </location>
</feature>
<evidence type="ECO:0000313" key="9">
    <source>
        <dbReference type="EMBL" id="MBL0746968.1"/>
    </source>
</evidence>
<sequence length="303" mass="31101">MDLLIGFTTILVVIAAGAGLAHAGVLDRRSQRTLGEIAFFVASPALMVVTISQVHLQAAAANLVASTVSLGACFAAYVVVARLRWGLSTGPLLIGALTSSYVNAGNLGIAMAAYVVGDITVVVPTLLVQMLVVQPAALIVLDRITGRGEGVGQALRRLVTNPLTIAAVVGLVLALTGWRLPAAVVSPLEMLAGAAIPLMLMSYGAALRLSPPLGRAGHNGEVLVASVLKLVVMPVVAWSVGLALGLDDRVLLGVVITAALPTAQNIFLHATRYRVGEDVARETILVTTLASLPVALLVAVLLG</sequence>
<evidence type="ECO:0000313" key="10">
    <source>
        <dbReference type="Proteomes" id="UP000636918"/>
    </source>
</evidence>
<evidence type="ECO:0000256" key="8">
    <source>
        <dbReference type="SAM" id="Phobius"/>
    </source>
</evidence>
<protein>
    <submittedName>
        <fullName evidence="9">AEC family transporter</fullName>
    </submittedName>
</protein>
<keyword evidence="4" id="KW-1003">Cell membrane</keyword>
<evidence type="ECO:0000256" key="3">
    <source>
        <dbReference type="ARBA" id="ARBA00022448"/>
    </source>
</evidence>
<evidence type="ECO:0000256" key="7">
    <source>
        <dbReference type="ARBA" id="ARBA00023136"/>
    </source>
</evidence>
<evidence type="ECO:0000256" key="4">
    <source>
        <dbReference type="ARBA" id="ARBA00022475"/>
    </source>
</evidence>
<dbReference type="PANTHER" id="PTHR36838">
    <property type="entry name" value="AUXIN EFFLUX CARRIER FAMILY PROTEIN"/>
    <property type="match status" value="1"/>
</dbReference>
<accession>A0ABS1L6A9</accession>
<feature type="transmembrane region" description="Helical" evidence="8">
    <location>
        <begin position="37"/>
        <end position="54"/>
    </location>
</feature>
<dbReference type="InterPro" id="IPR038770">
    <property type="entry name" value="Na+/solute_symporter_sf"/>
</dbReference>
<gene>
    <name evidence="9" type="ORF">JI751_05035</name>
</gene>
<dbReference type="Gene3D" id="1.20.1530.20">
    <property type="match status" value="1"/>
</dbReference>
<reference evidence="9 10" key="1">
    <citation type="submission" date="2021-01" db="EMBL/GenBank/DDBJ databases">
        <title>Genome seq and assembly of Nocardiodes sp. G10.</title>
        <authorList>
            <person name="Chhetri G."/>
        </authorList>
    </citation>
    <scope>NUCLEOTIDE SEQUENCE [LARGE SCALE GENOMIC DNA]</scope>
    <source>
        <strain evidence="9 10">G10</strain>
    </source>
</reference>
<proteinExistence type="inferred from homology"/>
<name>A0ABS1L6A9_9ACTN</name>
<feature type="transmembrane region" description="Helical" evidence="8">
    <location>
        <begin position="283"/>
        <end position="302"/>
    </location>
</feature>
<keyword evidence="6 8" id="KW-1133">Transmembrane helix</keyword>
<feature type="transmembrane region" description="Helical" evidence="8">
    <location>
        <begin position="60"/>
        <end position="80"/>
    </location>
</feature>
<organism evidence="9 10">
    <name type="scientific">Nocardioides baculatus</name>
    <dbReference type="NCBI Taxonomy" id="2801337"/>
    <lineage>
        <taxon>Bacteria</taxon>
        <taxon>Bacillati</taxon>
        <taxon>Actinomycetota</taxon>
        <taxon>Actinomycetes</taxon>
        <taxon>Propionibacteriales</taxon>
        <taxon>Nocardioidaceae</taxon>
        <taxon>Nocardioides</taxon>
    </lineage>
</organism>
<feature type="transmembrane region" description="Helical" evidence="8">
    <location>
        <begin position="250"/>
        <end position="271"/>
    </location>
</feature>